<comment type="caution">
    <text evidence="1">The sequence shown here is derived from an EMBL/GenBank/DDBJ whole genome shotgun (WGS) entry which is preliminary data.</text>
</comment>
<proteinExistence type="predicted"/>
<sequence>MRTLTEESQMMRMLDGSLAEFRGRVSEINSRLTKVEDEILAKVTGFTLPSYVIREDVGVESALILKDHELQANRSHSSLPHSISLLLQDPCTMETENKTYPPKGKVTLESSMRTPTEESRMKRMLEGSLVEFRGRLSEINSRLTKVYDEIWAKDTGFTLPSYVEKAKFLLAEHKEIREDMGVESALIHKDHELQANRSLTSLPHSISLLLQDP</sequence>
<dbReference type="Proteomes" id="UP000824120">
    <property type="component" value="Chromosome 7"/>
</dbReference>
<feature type="non-terminal residue" evidence="1">
    <location>
        <position position="213"/>
    </location>
</feature>
<gene>
    <name evidence="1" type="ORF">H5410_036197</name>
</gene>
<dbReference type="OrthoDB" id="1934635at2759"/>
<dbReference type="EMBL" id="JACXVP010000007">
    <property type="protein sequence ID" value="KAG5594965.1"/>
    <property type="molecule type" value="Genomic_DNA"/>
</dbReference>
<keyword evidence="2" id="KW-1185">Reference proteome</keyword>
<evidence type="ECO:0000313" key="1">
    <source>
        <dbReference type="EMBL" id="KAG5594965.1"/>
    </source>
</evidence>
<organism evidence="1 2">
    <name type="scientific">Solanum commersonii</name>
    <name type="common">Commerson's wild potato</name>
    <name type="synonym">Commerson's nightshade</name>
    <dbReference type="NCBI Taxonomy" id="4109"/>
    <lineage>
        <taxon>Eukaryota</taxon>
        <taxon>Viridiplantae</taxon>
        <taxon>Streptophyta</taxon>
        <taxon>Embryophyta</taxon>
        <taxon>Tracheophyta</taxon>
        <taxon>Spermatophyta</taxon>
        <taxon>Magnoliopsida</taxon>
        <taxon>eudicotyledons</taxon>
        <taxon>Gunneridae</taxon>
        <taxon>Pentapetalae</taxon>
        <taxon>asterids</taxon>
        <taxon>lamiids</taxon>
        <taxon>Solanales</taxon>
        <taxon>Solanaceae</taxon>
        <taxon>Solanoideae</taxon>
        <taxon>Solaneae</taxon>
        <taxon>Solanum</taxon>
    </lineage>
</organism>
<name>A0A9J5Y435_SOLCO</name>
<accession>A0A9J5Y435</accession>
<evidence type="ECO:0000313" key="2">
    <source>
        <dbReference type="Proteomes" id="UP000824120"/>
    </source>
</evidence>
<reference evidence="1 2" key="1">
    <citation type="submission" date="2020-09" db="EMBL/GenBank/DDBJ databases">
        <title>De no assembly of potato wild relative species, Solanum commersonii.</title>
        <authorList>
            <person name="Cho K."/>
        </authorList>
    </citation>
    <scope>NUCLEOTIDE SEQUENCE [LARGE SCALE GENOMIC DNA]</scope>
    <source>
        <strain evidence="1">LZ3.2</strain>
        <tissue evidence="1">Leaf</tissue>
    </source>
</reference>
<protein>
    <submittedName>
        <fullName evidence="1">Uncharacterized protein</fullName>
    </submittedName>
</protein>
<dbReference type="AlphaFoldDB" id="A0A9J5Y435"/>